<dbReference type="STRING" id="177199.A0A420YC50"/>
<protein>
    <recommendedName>
        <fullName evidence="1">F-box domain-containing protein</fullName>
    </recommendedName>
</protein>
<evidence type="ECO:0000313" key="3">
    <source>
        <dbReference type="Proteomes" id="UP000275385"/>
    </source>
</evidence>
<gene>
    <name evidence="2" type="ORF">DL546_007578</name>
</gene>
<organism evidence="2 3">
    <name type="scientific">Coniochaeta pulveracea</name>
    <dbReference type="NCBI Taxonomy" id="177199"/>
    <lineage>
        <taxon>Eukaryota</taxon>
        <taxon>Fungi</taxon>
        <taxon>Dikarya</taxon>
        <taxon>Ascomycota</taxon>
        <taxon>Pezizomycotina</taxon>
        <taxon>Sordariomycetes</taxon>
        <taxon>Sordariomycetidae</taxon>
        <taxon>Coniochaetales</taxon>
        <taxon>Coniochaetaceae</taxon>
        <taxon>Coniochaeta</taxon>
    </lineage>
</organism>
<accession>A0A420YC50</accession>
<keyword evidence="3" id="KW-1185">Reference proteome</keyword>
<dbReference type="Pfam" id="PF00646">
    <property type="entry name" value="F-box"/>
    <property type="match status" value="1"/>
</dbReference>
<reference evidence="2 3" key="1">
    <citation type="submission" date="2018-08" db="EMBL/GenBank/DDBJ databases">
        <title>Draft genome of the lignicolous fungus Coniochaeta pulveracea.</title>
        <authorList>
            <person name="Borstlap C.J."/>
            <person name="De Witt R.N."/>
            <person name="Botha A."/>
            <person name="Volschenk H."/>
        </authorList>
    </citation>
    <scope>NUCLEOTIDE SEQUENCE [LARGE SCALE GENOMIC DNA]</scope>
    <source>
        <strain evidence="2 3">CAB683</strain>
    </source>
</reference>
<feature type="domain" description="F-box" evidence="1">
    <location>
        <begin position="63"/>
        <end position="109"/>
    </location>
</feature>
<dbReference type="InterPro" id="IPR001810">
    <property type="entry name" value="F-box_dom"/>
</dbReference>
<name>A0A420YC50_9PEZI</name>
<dbReference type="PROSITE" id="PS50181">
    <property type="entry name" value="FBOX"/>
    <property type="match status" value="1"/>
</dbReference>
<comment type="caution">
    <text evidence="2">The sequence shown here is derived from an EMBL/GenBank/DDBJ whole genome shotgun (WGS) entry which is preliminary data.</text>
</comment>
<evidence type="ECO:0000259" key="1">
    <source>
        <dbReference type="PROSITE" id="PS50181"/>
    </source>
</evidence>
<dbReference type="InterPro" id="IPR036047">
    <property type="entry name" value="F-box-like_dom_sf"/>
</dbReference>
<proteinExistence type="predicted"/>
<dbReference type="SUPFAM" id="SSF81383">
    <property type="entry name" value="F-box domain"/>
    <property type="match status" value="1"/>
</dbReference>
<dbReference type="OrthoDB" id="165382at2759"/>
<dbReference type="AlphaFoldDB" id="A0A420YC50"/>
<dbReference type="Proteomes" id="UP000275385">
    <property type="component" value="Unassembled WGS sequence"/>
</dbReference>
<dbReference type="EMBL" id="QVQW01000021">
    <property type="protein sequence ID" value="RKU45453.1"/>
    <property type="molecule type" value="Genomic_DNA"/>
</dbReference>
<evidence type="ECO:0000313" key="2">
    <source>
        <dbReference type="EMBL" id="RKU45453.1"/>
    </source>
</evidence>
<sequence>MPTAQKEGSVVNSNSDAAIIRVTSYHRKDFEASVITAESGRHNDVRSSIFQNLGATQGLGTGMGQLQRLPLELAWSICLYLDIQSALRFSQVNRSARQCIASIPQYRRLGKHALECIWALSRTGLASRIDVLSLHATLTTERCVVCGLFGGFIFLPTCARCCVQCIASAPSLRVVPLRALSKASGVPIGRLKRSREVFNSIPGKYSSNFTQQRRLRCFVSGQYALEVLRKRGDQDAQIILDALPDSPVWRFMTSATLPYADLTTDDPDVGRACKGCQVAMEAHFCEANFLRRERLYSRRGFLEHFQHCQEAQAMWIASEGGTVTVEEPEFTKYGGGTVT</sequence>